<evidence type="ECO:0000313" key="3">
    <source>
        <dbReference type="Proteomes" id="UP000031386"/>
    </source>
</evidence>
<reference evidence="1 3" key="1">
    <citation type="submission" date="2014-10" db="EMBL/GenBank/DDBJ databases">
        <title>Complete genome sequence of Parvimonas micra KCOM 1535 (= ChDC B708).</title>
        <authorList>
            <person name="Kook J.-K."/>
            <person name="Park S.-N."/>
            <person name="Lim Y.K."/>
            <person name="Roh H."/>
        </authorList>
    </citation>
    <scope>NUCLEOTIDE SEQUENCE [LARGE SCALE GENOMIC DNA]</scope>
    <source>
        <strain evidence="1">KCOM 1535</strain>
        <strain evidence="3">KCOM 1535 / ChDC B708</strain>
    </source>
</reference>
<sequence length="58" mass="6104">MKTDMNIMVDIDNKEVELPLFVNNKFCAACSIGAACLADGPIPDFEVAAIAGLFGIAD</sequence>
<keyword evidence="3" id="KW-1185">Reference proteome</keyword>
<proteinExistence type="predicted"/>
<name>A0A0B4S1H5_9FIRM</name>
<dbReference type="KEGG" id="pmic:NW74_04840"/>
<evidence type="ECO:0000313" key="2">
    <source>
        <dbReference type="EMBL" id="AIZ36710.1"/>
    </source>
</evidence>
<dbReference type="EMBL" id="CP009761">
    <property type="protein sequence ID" value="AIZ36707.1"/>
    <property type="molecule type" value="Genomic_DNA"/>
</dbReference>
<evidence type="ECO:0000313" key="1">
    <source>
        <dbReference type="EMBL" id="AIZ36707.1"/>
    </source>
</evidence>
<accession>A0A0B4S1H5</accession>
<dbReference type="KEGG" id="pmic:NW74_04865"/>
<dbReference type="EMBL" id="CP009761">
    <property type="protein sequence ID" value="AIZ36710.1"/>
    <property type="molecule type" value="Genomic_DNA"/>
</dbReference>
<dbReference type="InterPro" id="IPR021539">
    <property type="entry name" value="Subtilosin_A"/>
</dbReference>
<protein>
    <submittedName>
        <fullName evidence="1">SboA protein</fullName>
    </submittedName>
</protein>
<dbReference type="AlphaFoldDB" id="A0A0B4S1H5"/>
<dbReference type="RefSeq" id="WP_004633836.1">
    <property type="nucleotide sequence ID" value="NZ_CP009761.1"/>
</dbReference>
<dbReference type="OrthoDB" id="2401484at2"/>
<organism evidence="1 3">
    <name type="scientific">Parvimonas micra</name>
    <dbReference type="NCBI Taxonomy" id="33033"/>
    <lineage>
        <taxon>Bacteria</taxon>
        <taxon>Bacillati</taxon>
        <taxon>Bacillota</taxon>
        <taxon>Tissierellia</taxon>
        <taxon>Tissierellales</taxon>
        <taxon>Peptoniphilaceae</taxon>
        <taxon>Parvimonas</taxon>
    </lineage>
</organism>
<gene>
    <name evidence="1" type="ORF">NW74_04840</name>
    <name evidence="2" type="ORF">NW74_04865</name>
</gene>
<dbReference type="Pfam" id="PF11420">
    <property type="entry name" value="Subtilosin_A"/>
    <property type="match status" value="1"/>
</dbReference>
<dbReference type="Proteomes" id="UP000031386">
    <property type="component" value="Chromosome"/>
</dbReference>